<evidence type="ECO:0000256" key="1">
    <source>
        <dbReference type="SAM" id="Phobius"/>
    </source>
</evidence>
<reference evidence="3" key="2">
    <citation type="submission" date="2015-05" db="EMBL/GenBank/DDBJ databases">
        <authorList>
            <person name="Swarnkar M.K."/>
            <person name="Vyas P."/>
            <person name="Rahi P."/>
            <person name="Thakur R."/>
            <person name="Thakur N."/>
            <person name="Singh A.K."/>
            <person name="Gulati A."/>
        </authorList>
    </citation>
    <scope>NUCLEOTIDE SEQUENCE [LARGE SCALE GENOMIC DNA]</scope>
    <source>
        <strain evidence="3">745</strain>
    </source>
</reference>
<feature type="transmembrane region" description="Helical" evidence="1">
    <location>
        <begin position="86"/>
        <end position="105"/>
    </location>
</feature>
<dbReference type="PATRIC" id="fig|200450.3.peg.2648"/>
<keyword evidence="1" id="KW-1133">Transmembrane helix</keyword>
<keyword evidence="1" id="KW-0472">Membrane</keyword>
<organism evidence="2 3">
    <name type="scientific">Pseudomonas trivialis</name>
    <dbReference type="NCBI Taxonomy" id="200450"/>
    <lineage>
        <taxon>Bacteria</taxon>
        <taxon>Pseudomonadati</taxon>
        <taxon>Pseudomonadota</taxon>
        <taxon>Gammaproteobacteria</taxon>
        <taxon>Pseudomonadales</taxon>
        <taxon>Pseudomonadaceae</taxon>
        <taxon>Pseudomonas</taxon>
    </lineage>
</organism>
<keyword evidence="1" id="KW-0812">Transmembrane</keyword>
<evidence type="ECO:0000313" key="2">
    <source>
        <dbReference type="EMBL" id="AKS06960.1"/>
    </source>
</evidence>
<dbReference type="Proteomes" id="UP000036608">
    <property type="component" value="Chromosome"/>
</dbReference>
<dbReference type="RefSeq" id="WP_049710534.1">
    <property type="nucleotide sequence ID" value="NZ_CP011507.1"/>
</dbReference>
<proteinExistence type="predicted"/>
<dbReference type="EMBL" id="CP011507">
    <property type="protein sequence ID" value="AKS06960.1"/>
    <property type="molecule type" value="Genomic_DNA"/>
</dbReference>
<gene>
    <name evidence="2" type="ORF">AA957_12825</name>
</gene>
<evidence type="ECO:0008006" key="4">
    <source>
        <dbReference type="Google" id="ProtNLM"/>
    </source>
</evidence>
<protein>
    <recommendedName>
        <fullName evidence="4">Transmembrane protein</fullName>
    </recommendedName>
</protein>
<dbReference type="AlphaFoldDB" id="A0A0H5ABD9"/>
<sequence length="106" mass="11241">MLIGSIIVVGLFCLIVLGTSQKFGHSGTIGVFFGVIAVPAFVSLIWRSAYAFNWWTIAIFIGLSFFVGLMAKAAARSGEGAKTMVLTQPITGFIGTACAIGCWFVK</sequence>
<feature type="transmembrane region" description="Helical" evidence="1">
    <location>
        <begin position="28"/>
        <end position="46"/>
    </location>
</feature>
<reference evidence="2 3" key="1">
    <citation type="journal article" date="2015" name="Genome Announc.">
        <title>Complete Genome Sequence of the Rhizobacterium Pseudomonas trivialis Strain IHBB745 with Multiple Plant Growth-Promoting Activities and Tolerance to Desiccation and Alkalinity.</title>
        <authorList>
            <person name="Gulati A."/>
            <person name="Swarnkar M.K."/>
            <person name="Vyas P."/>
            <person name="Rahi P."/>
            <person name="Thakur R."/>
            <person name="Thakur N."/>
            <person name="Singh A.K."/>
        </authorList>
    </citation>
    <scope>NUCLEOTIDE SEQUENCE [LARGE SCALE GENOMIC DNA]</scope>
    <source>
        <strain evidence="3">745</strain>
    </source>
</reference>
<dbReference type="KEGG" id="ptv:AA957_12825"/>
<feature type="transmembrane region" description="Helical" evidence="1">
    <location>
        <begin position="53"/>
        <end position="74"/>
    </location>
</feature>
<name>A0A0H5ABD9_9PSED</name>
<accession>A0A0H5ABD9</accession>
<evidence type="ECO:0000313" key="3">
    <source>
        <dbReference type="Proteomes" id="UP000036608"/>
    </source>
</evidence>